<dbReference type="CDD" id="cd01335">
    <property type="entry name" value="Radical_SAM"/>
    <property type="match status" value="1"/>
</dbReference>
<keyword evidence="4" id="KW-0004">4Fe-4S</keyword>
<name>A0A1M6I3M5_MALRU</name>
<protein>
    <submittedName>
        <fullName evidence="12">Pyruvate formate lyase activating enzyme</fullName>
    </submittedName>
</protein>
<reference evidence="12 13" key="1">
    <citation type="submission" date="2016-11" db="EMBL/GenBank/DDBJ databases">
        <authorList>
            <person name="Jaros S."/>
            <person name="Januszkiewicz K."/>
            <person name="Wedrychowicz H."/>
        </authorList>
    </citation>
    <scope>NUCLEOTIDE SEQUENCE [LARGE SCALE GENOMIC DNA]</scope>
    <source>
        <strain evidence="12 13">DSM 5091</strain>
    </source>
</reference>
<dbReference type="SFLD" id="SFLDG01118">
    <property type="entry name" value="activating_enzymes__group_2"/>
    <property type="match status" value="1"/>
</dbReference>
<keyword evidence="5" id="KW-0949">S-adenosyl-L-methionine</keyword>
<evidence type="ECO:0000313" key="12">
    <source>
        <dbReference type="EMBL" id="SHJ29087.1"/>
    </source>
</evidence>
<dbReference type="InterPro" id="IPR012839">
    <property type="entry name" value="Organic_radical_activase"/>
</dbReference>
<dbReference type="PANTHER" id="PTHR30352:SF4">
    <property type="entry name" value="PYRUVATE FORMATE-LYASE 2-ACTIVATING ENZYME"/>
    <property type="match status" value="1"/>
</dbReference>
<comment type="similarity">
    <text evidence="2">Belongs to the organic radical-activating enzymes family.</text>
</comment>
<dbReference type="InterPro" id="IPR040074">
    <property type="entry name" value="BssD/PflA/YjjW"/>
</dbReference>
<dbReference type="GO" id="GO:0051539">
    <property type="term" value="F:4 iron, 4 sulfur cluster binding"/>
    <property type="evidence" value="ECO:0007669"/>
    <property type="project" value="UniProtKB-KW"/>
</dbReference>
<evidence type="ECO:0000256" key="9">
    <source>
        <dbReference type="ARBA" id="ARBA00023014"/>
    </source>
</evidence>
<dbReference type="Gene3D" id="3.30.70.20">
    <property type="match status" value="1"/>
</dbReference>
<dbReference type="InterPro" id="IPR007197">
    <property type="entry name" value="rSAM"/>
</dbReference>
<evidence type="ECO:0000256" key="8">
    <source>
        <dbReference type="ARBA" id="ARBA00023004"/>
    </source>
</evidence>
<keyword evidence="7" id="KW-0560">Oxidoreductase</keyword>
<keyword evidence="6" id="KW-0479">Metal-binding</keyword>
<evidence type="ECO:0000259" key="10">
    <source>
        <dbReference type="PROSITE" id="PS51379"/>
    </source>
</evidence>
<organism evidence="12 13">
    <name type="scientific">Malonomonas rubra DSM 5091</name>
    <dbReference type="NCBI Taxonomy" id="1122189"/>
    <lineage>
        <taxon>Bacteria</taxon>
        <taxon>Pseudomonadati</taxon>
        <taxon>Thermodesulfobacteriota</taxon>
        <taxon>Desulfuromonadia</taxon>
        <taxon>Desulfuromonadales</taxon>
        <taxon>Geopsychrobacteraceae</taxon>
        <taxon>Malonomonas</taxon>
    </lineage>
</organism>
<dbReference type="SFLD" id="SFLDG01066">
    <property type="entry name" value="organic_radical-activating_enz"/>
    <property type="match status" value="1"/>
</dbReference>
<dbReference type="Pfam" id="PF00037">
    <property type="entry name" value="Fer4"/>
    <property type="match status" value="2"/>
</dbReference>
<comment type="subunit">
    <text evidence="3">Monomer.</text>
</comment>
<dbReference type="GO" id="GO:0016829">
    <property type="term" value="F:lyase activity"/>
    <property type="evidence" value="ECO:0007669"/>
    <property type="project" value="UniProtKB-KW"/>
</dbReference>
<dbReference type="PIRSF" id="PIRSF000371">
    <property type="entry name" value="PFL_act_enz"/>
    <property type="match status" value="1"/>
</dbReference>
<dbReference type="PROSITE" id="PS01087">
    <property type="entry name" value="RADICAL_ACTIVATING"/>
    <property type="match status" value="1"/>
</dbReference>
<dbReference type="NCBIfam" id="TIGR02494">
    <property type="entry name" value="PFLE_PFLC"/>
    <property type="match status" value="1"/>
</dbReference>
<proteinExistence type="inferred from homology"/>
<dbReference type="InterPro" id="IPR001989">
    <property type="entry name" value="Radical_activat_CS"/>
</dbReference>
<dbReference type="InterPro" id="IPR034457">
    <property type="entry name" value="Organic_radical-activating"/>
</dbReference>
<dbReference type="AlphaFoldDB" id="A0A1M6I3M5"/>
<dbReference type="EMBL" id="FQZT01000006">
    <property type="protein sequence ID" value="SHJ29087.1"/>
    <property type="molecule type" value="Genomic_DNA"/>
</dbReference>
<feature type="domain" description="Radical SAM core" evidence="11">
    <location>
        <begin position="15"/>
        <end position="295"/>
    </location>
</feature>
<dbReference type="PANTHER" id="PTHR30352">
    <property type="entry name" value="PYRUVATE FORMATE-LYASE-ACTIVATING ENZYME"/>
    <property type="match status" value="1"/>
</dbReference>
<dbReference type="SUPFAM" id="SSF102114">
    <property type="entry name" value="Radical SAM enzymes"/>
    <property type="match status" value="1"/>
</dbReference>
<evidence type="ECO:0000256" key="7">
    <source>
        <dbReference type="ARBA" id="ARBA00023002"/>
    </source>
</evidence>
<dbReference type="PROSITE" id="PS51379">
    <property type="entry name" value="4FE4S_FER_2"/>
    <property type="match status" value="2"/>
</dbReference>
<dbReference type="SUPFAM" id="SSF54862">
    <property type="entry name" value="4Fe-4S ferredoxins"/>
    <property type="match status" value="1"/>
</dbReference>
<evidence type="ECO:0000259" key="11">
    <source>
        <dbReference type="PROSITE" id="PS51918"/>
    </source>
</evidence>
<keyword evidence="9" id="KW-0411">Iron-sulfur</keyword>
<dbReference type="RefSeq" id="WP_072908668.1">
    <property type="nucleotide sequence ID" value="NZ_FQZT01000006.1"/>
</dbReference>
<dbReference type="InterPro" id="IPR058240">
    <property type="entry name" value="rSAM_sf"/>
</dbReference>
<dbReference type="Proteomes" id="UP000184171">
    <property type="component" value="Unassembled WGS sequence"/>
</dbReference>
<dbReference type="Pfam" id="PF04055">
    <property type="entry name" value="Radical_SAM"/>
    <property type="match status" value="1"/>
</dbReference>
<keyword evidence="13" id="KW-1185">Reference proteome</keyword>
<keyword evidence="12" id="KW-0456">Lyase</keyword>
<sequence length="302" mass="33158">MQSALTFDIKRYAINDGPGIRVTIFLKGCPLNCRWCHNPESISPQVQKLFTRSKCIGCGECVKVCPTEACRLTAEGIITDKELCTLCGKCAEVCPTLAIEMSGQQQTVAELLEIIEKERPFFNQSGGGVTFSGGEPLLYPDFLCEILNACGERNIHRCIDTAGLVKTETLLEVAKRTDLFLFDLKHMNSDKHKEWTGVGNELILQNLYALAESGADIQIRIPLIEGVNADTENLTAMATYVANLPGKKKPVSLLPYHNIATGKDQKLGQIRDMSGMEEPSAEKINKTIKLFAQYDLVATVGG</sequence>
<evidence type="ECO:0000256" key="3">
    <source>
        <dbReference type="ARBA" id="ARBA00011245"/>
    </source>
</evidence>
<dbReference type="Gene3D" id="3.80.30.10">
    <property type="entry name" value="pyruvate-formate lyase- activating enzyme"/>
    <property type="match status" value="1"/>
</dbReference>
<dbReference type="PROSITE" id="PS51918">
    <property type="entry name" value="RADICAL_SAM"/>
    <property type="match status" value="1"/>
</dbReference>
<keyword evidence="12" id="KW-0670">Pyruvate</keyword>
<dbReference type="InterPro" id="IPR017896">
    <property type="entry name" value="4Fe4S_Fe-S-bd"/>
</dbReference>
<evidence type="ECO:0000256" key="2">
    <source>
        <dbReference type="ARBA" id="ARBA00009777"/>
    </source>
</evidence>
<dbReference type="InterPro" id="IPR017900">
    <property type="entry name" value="4Fe4S_Fe_S_CS"/>
</dbReference>
<feature type="domain" description="4Fe-4S ferredoxin-type" evidence="10">
    <location>
        <begin position="46"/>
        <end position="75"/>
    </location>
</feature>
<dbReference type="GO" id="GO:0016491">
    <property type="term" value="F:oxidoreductase activity"/>
    <property type="evidence" value="ECO:0007669"/>
    <property type="project" value="UniProtKB-KW"/>
</dbReference>
<dbReference type="SFLD" id="SFLDS00029">
    <property type="entry name" value="Radical_SAM"/>
    <property type="match status" value="1"/>
</dbReference>
<dbReference type="OrthoDB" id="9782387at2"/>
<gene>
    <name evidence="12" type="ORF">SAMN02745165_01999</name>
</gene>
<evidence type="ECO:0000256" key="4">
    <source>
        <dbReference type="ARBA" id="ARBA00022485"/>
    </source>
</evidence>
<dbReference type="STRING" id="1122189.SAMN02745165_01999"/>
<feature type="domain" description="4Fe-4S ferredoxin-type" evidence="10">
    <location>
        <begin position="77"/>
        <end position="104"/>
    </location>
</feature>
<dbReference type="GO" id="GO:0046872">
    <property type="term" value="F:metal ion binding"/>
    <property type="evidence" value="ECO:0007669"/>
    <property type="project" value="UniProtKB-KW"/>
</dbReference>
<dbReference type="PROSITE" id="PS00198">
    <property type="entry name" value="4FE4S_FER_1"/>
    <property type="match status" value="1"/>
</dbReference>
<comment type="cofactor">
    <cofactor evidence="1">
        <name>[4Fe-4S] cluster</name>
        <dbReference type="ChEBI" id="CHEBI:49883"/>
    </cofactor>
</comment>
<evidence type="ECO:0000256" key="6">
    <source>
        <dbReference type="ARBA" id="ARBA00022723"/>
    </source>
</evidence>
<evidence type="ECO:0000256" key="5">
    <source>
        <dbReference type="ARBA" id="ARBA00022691"/>
    </source>
</evidence>
<keyword evidence="8" id="KW-0408">Iron</keyword>
<evidence type="ECO:0000313" key="13">
    <source>
        <dbReference type="Proteomes" id="UP000184171"/>
    </source>
</evidence>
<evidence type="ECO:0000256" key="1">
    <source>
        <dbReference type="ARBA" id="ARBA00001966"/>
    </source>
</evidence>
<accession>A0A1M6I3M5</accession>